<dbReference type="STRING" id="4081.A0A3Q7F402"/>
<dbReference type="PRINTS" id="PR00259">
    <property type="entry name" value="TMFOUR"/>
</dbReference>
<organism evidence="6">
    <name type="scientific">Solanum lycopersicum</name>
    <name type="common">Tomato</name>
    <name type="synonym">Lycopersicon esculentum</name>
    <dbReference type="NCBI Taxonomy" id="4081"/>
    <lineage>
        <taxon>Eukaryota</taxon>
        <taxon>Viridiplantae</taxon>
        <taxon>Streptophyta</taxon>
        <taxon>Embryophyta</taxon>
        <taxon>Tracheophyta</taxon>
        <taxon>Spermatophyta</taxon>
        <taxon>Magnoliopsida</taxon>
        <taxon>eudicotyledons</taxon>
        <taxon>Gunneridae</taxon>
        <taxon>Pentapetalae</taxon>
        <taxon>asterids</taxon>
        <taxon>lamiids</taxon>
        <taxon>Solanales</taxon>
        <taxon>Solanaceae</taxon>
        <taxon>Solanoideae</taxon>
        <taxon>Solaneae</taxon>
        <taxon>Solanum</taxon>
        <taxon>Solanum subgen. Lycopersicon</taxon>
    </lineage>
</organism>
<evidence type="ECO:0000256" key="3">
    <source>
        <dbReference type="ARBA" id="ARBA00022989"/>
    </source>
</evidence>
<dbReference type="InParanoid" id="A0A3Q7F402"/>
<feature type="transmembrane region" description="Helical" evidence="5">
    <location>
        <begin position="89"/>
        <end position="110"/>
    </location>
</feature>
<dbReference type="InterPro" id="IPR018499">
    <property type="entry name" value="Tetraspanin/Peripherin"/>
</dbReference>
<evidence type="ECO:0000313" key="6">
    <source>
        <dbReference type="EnsemblPlants" id="Solyc02g078450.3.1"/>
    </source>
</evidence>
<comment type="subcellular location">
    <subcellularLocation>
        <location evidence="1">Membrane</location>
        <topology evidence="1">Multi-pass membrane protein</topology>
    </subcellularLocation>
</comment>
<dbReference type="AlphaFoldDB" id="A0A3Q7F402"/>
<reference evidence="6" key="1">
    <citation type="journal article" date="2012" name="Nature">
        <title>The tomato genome sequence provides insights into fleshy fruit evolution.</title>
        <authorList>
            <consortium name="Tomato Genome Consortium"/>
        </authorList>
    </citation>
    <scope>NUCLEOTIDE SEQUENCE [LARGE SCALE GENOMIC DNA]</scope>
    <source>
        <strain evidence="6">cv. Heinz 1706</strain>
    </source>
</reference>
<evidence type="ECO:0000256" key="2">
    <source>
        <dbReference type="ARBA" id="ARBA00022692"/>
    </source>
</evidence>
<dbReference type="OrthoDB" id="1712901at2759"/>
<evidence type="ECO:0000256" key="5">
    <source>
        <dbReference type="SAM" id="Phobius"/>
    </source>
</evidence>
<keyword evidence="4 5" id="KW-0472">Membrane</keyword>
<feature type="transmembrane region" description="Helical" evidence="5">
    <location>
        <begin position="56"/>
        <end position="77"/>
    </location>
</feature>
<evidence type="ECO:0000256" key="4">
    <source>
        <dbReference type="ARBA" id="ARBA00023136"/>
    </source>
</evidence>
<dbReference type="Gramene" id="Solyc02g078450.3.1">
    <property type="protein sequence ID" value="Solyc02g078450.3.1"/>
    <property type="gene ID" value="Solyc02g078450.3"/>
</dbReference>
<accession>A0A3Q7F402</accession>
<dbReference type="RefSeq" id="XP_004232858.1">
    <property type="nucleotide sequence ID" value="XM_004232810.5"/>
</dbReference>
<evidence type="ECO:0000256" key="1">
    <source>
        <dbReference type="ARBA" id="ARBA00004141"/>
    </source>
</evidence>
<evidence type="ECO:0000313" key="7">
    <source>
        <dbReference type="Proteomes" id="UP000004994"/>
    </source>
</evidence>
<evidence type="ECO:0008006" key="8">
    <source>
        <dbReference type="Google" id="ProtNLM"/>
    </source>
</evidence>
<dbReference type="GO" id="GO:0016020">
    <property type="term" value="C:membrane"/>
    <property type="evidence" value="ECO:0007669"/>
    <property type="project" value="UniProtKB-SubCell"/>
</dbReference>
<proteinExistence type="predicted"/>
<dbReference type="GeneID" id="101244923"/>
<keyword evidence="2 5" id="KW-0812">Transmembrane</keyword>
<feature type="transmembrane region" description="Helical" evidence="5">
    <location>
        <begin position="12"/>
        <end position="36"/>
    </location>
</feature>
<gene>
    <name evidence="6" type="primary">LOC101244923</name>
</gene>
<feature type="transmembrane region" description="Helical" evidence="5">
    <location>
        <begin position="142"/>
        <end position="161"/>
    </location>
</feature>
<reference evidence="6" key="2">
    <citation type="submission" date="2019-01" db="UniProtKB">
        <authorList>
            <consortium name="EnsemblPlants"/>
        </authorList>
    </citation>
    <scope>IDENTIFICATION</scope>
    <source>
        <strain evidence="6">cv. Heinz 1706</strain>
    </source>
</reference>
<dbReference type="Pfam" id="PF00335">
    <property type="entry name" value="Tetraspanin"/>
    <property type="match status" value="1"/>
</dbReference>
<dbReference type="PaxDb" id="4081-Solyc02g078450.2.1"/>
<protein>
    <recommendedName>
        <fullName evidence="8">Tetraspanin-19-like</fullName>
    </recommendedName>
</protein>
<dbReference type="OMA" id="TQGCCIL"/>
<dbReference type="Proteomes" id="UP000004994">
    <property type="component" value="Chromosome 2"/>
</dbReference>
<dbReference type="EnsemblPlants" id="Solyc02g078450.3.1">
    <property type="protein sequence ID" value="Solyc02g078450.3.1"/>
    <property type="gene ID" value="Solyc02g078450.3"/>
</dbReference>
<keyword evidence="7" id="KW-1185">Reference proteome</keyword>
<name>A0A3Q7F402_SOLLC</name>
<keyword evidence="3 5" id="KW-1133">Transmembrane helix</keyword>
<sequence length="216" mass="24264">MVKLVKSYLRLSLKITNITIGFMGIAMLIYGVWMIRVWQRDAANSPSSPDYAQFPWFIHAFLGVGTALCAITFLGHVAASTANSYCLSFYMFFIFVLLLAEIAITADVFLNSDWEKDLPEDPSGRFDDFKDFVDSNSDVCQWITLLCVLTQGCCILLATILRTLGQVKENSHEYEGEYAEPSAPLLRPPQLPPNPLYPYVIGEPVHIEPHSAYKNV</sequence>
<dbReference type="KEGG" id="sly:101244923"/>